<keyword evidence="6" id="KW-0145">Chemotaxis</keyword>
<dbReference type="EMBL" id="UGOL01000001">
    <property type="protein sequence ID" value="STX79898.1"/>
    <property type="molecule type" value="Genomic_DNA"/>
</dbReference>
<dbReference type="Proteomes" id="UP000254631">
    <property type="component" value="Unassembled WGS sequence"/>
</dbReference>
<keyword evidence="12" id="KW-0969">Cilium</keyword>
<dbReference type="GeneID" id="57035745"/>
<keyword evidence="12" id="KW-0282">Flagellum</keyword>
<keyword evidence="8" id="KW-0653">Protein transport</keyword>
<evidence type="ECO:0000256" key="8">
    <source>
        <dbReference type="ARBA" id="ARBA00022927"/>
    </source>
</evidence>
<dbReference type="GO" id="GO:0009288">
    <property type="term" value="C:bacterial-type flagellum"/>
    <property type="evidence" value="ECO:0007669"/>
    <property type="project" value="InterPro"/>
</dbReference>
<evidence type="ECO:0000313" key="13">
    <source>
        <dbReference type="EMBL" id="STX79898.1"/>
    </source>
</evidence>
<dbReference type="InterPro" id="IPR053716">
    <property type="entry name" value="Flag_assembly_chemotaxis_eff"/>
</dbReference>
<dbReference type="GO" id="GO:0005886">
    <property type="term" value="C:plasma membrane"/>
    <property type="evidence" value="ECO:0007669"/>
    <property type="project" value="UniProtKB-SubCell"/>
</dbReference>
<dbReference type="PANTHER" id="PTHR38786:SF1">
    <property type="entry name" value="FLAGELLAR FLIJ PROTEIN"/>
    <property type="match status" value="1"/>
</dbReference>
<reference evidence="13 14" key="2">
    <citation type="submission" date="2018-06" db="EMBL/GenBank/DDBJ databases">
        <authorList>
            <consortium name="Pathogen Informatics"/>
            <person name="Doyle S."/>
        </authorList>
    </citation>
    <scope>NUCLEOTIDE SEQUENCE [LARGE SCALE GENOMIC DNA]</scope>
    <source>
        <strain evidence="13 14">NCTC12000</strain>
    </source>
</reference>
<evidence type="ECO:0000256" key="1">
    <source>
        <dbReference type="ARBA" id="ARBA00004413"/>
    </source>
</evidence>
<evidence type="ECO:0000313" key="11">
    <source>
        <dbReference type="EMBL" id="HAU1881514.1"/>
    </source>
</evidence>
<dbReference type="GO" id="GO:0015031">
    <property type="term" value="P:protein transport"/>
    <property type="evidence" value="ECO:0007669"/>
    <property type="project" value="UniProtKB-KW"/>
</dbReference>
<dbReference type="InterPro" id="IPR012823">
    <property type="entry name" value="Flagell_FliJ"/>
</dbReference>
<dbReference type="GO" id="GO:0044781">
    <property type="term" value="P:bacterial-type flagellum organization"/>
    <property type="evidence" value="ECO:0007669"/>
    <property type="project" value="UniProtKB-KW"/>
</dbReference>
<keyword evidence="10" id="KW-1006">Bacterial flagellum protein export</keyword>
<dbReference type="RefSeq" id="WP_010947482.1">
    <property type="nucleotide sequence ID" value="NZ_BAZA01000173.1"/>
</dbReference>
<evidence type="ECO:0000256" key="2">
    <source>
        <dbReference type="ARBA" id="ARBA00010004"/>
    </source>
</evidence>
<dbReference type="Pfam" id="PF02050">
    <property type="entry name" value="FliJ"/>
    <property type="match status" value="1"/>
</dbReference>
<keyword evidence="7" id="KW-1005">Bacterial flagellum biogenesis</keyword>
<dbReference type="GO" id="GO:0006935">
    <property type="term" value="P:chemotaxis"/>
    <property type="evidence" value="ECO:0007669"/>
    <property type="project" value="UniProtKB-KW"/>
</dbReference>
<evidence type="ECO:0000256" key="5">
    <source>
        <dbReference type="ARBA" id="ARBA00022475"/>
    </source>
</evidence>
<dbReference type="InterPro" id="IPR052570">
    <property type="entry name" value="FliJ"/>
</dbReference>
<name>A0A128X742_LEGPN</name>
<dbReference type="Gene3D" id="1.10.287.1700">
    <property type="match status" value="1"/>
</dbReference>
<accession>A0A128X742</accession>
<evidence type="ECO:0000256" key="9">
    <source>
        <dbReference type="ARBA" id="ARBA00023136"/>
    </source>
</evidence>
<comment type="subcellular location">
    <subcellularLocation>
        <location evidence="1">Cell membrane</location>
        <topology evidence="1">Peripheral membrane protein</topology>
        <orientation evidence="1">Cytoplasmic side</orientation>
    </subcellularLocation>
</comment>
<evidence type="ECO:0000256" key="4">
    <source>
        <dbReference type="ARBA" id="ARBA00022448"/>
    </source>
</evidence>
<dbReference type="NCBIfam" id="TIGR02473">
    <property type="entry name" value="flagell_FliJ"/>
    <property type="match status" value="1"/>
</dbReference>
<evidence type="ECO:0000256" key="3">
    <source>
        <dbReference type="ARBA" id="ARBA00020392"/>
    </source>
</evidence>
<dbReference type="Proteomes" id="UP000866496">
    <property type="component" value="Unassembled WGS sequence"/>
</dbReference>
<keyword evidence="5" id="KW-1003">Cell membrane</keyword>
<comment type="similarity">
    <text evidence="2">Belongs to the FliJ family.</text>
</comment>
<evidence type="ECO:0000313" key="14">
    <source>
        <dbReference type="Proteomes" id="UP000254631"/>
    </source>
</evidence>
<reference evidence="11" key="1">
    <citation type="journal article" date="2018" name="Genome Biol.">
        <title>SKESA: strategic k-mer extension for scrupulous assemblies.</title>
        <authorList>
            <person name="Souvorov A."/>
            <person name="Agarwala R."/>
            <person name="Lipman D.J."/>
        </authorList>
    </citation>
    <scope>NUCLEOTIDE SEQUENCE</scope>
    <source>
        <strain evidence="11">AZ00058701</strain>
    </source>
</reference>
<keyword evidence="9" id="KW-0472">Membrane</keyword>
<dbReference type="OMA" id="EINWMIN"/>
<keyword evidence="12" id="KW-0966">Cell projection</keyword>
<evidence type="ECO:0000256" key="7">
    <source>
        <dbReference type="ARBA" id="ARBA00022795"/>
    </source>
</evidence>
<dbReference type="PANTHER" id="PTHR38786">
    <property type="entry name" value="FLAGELLAR FLIJ PROTEIN"/>
    <property type="match status" value="1"/>
</dbReference>
<dbReference type="GO" id="GO:0071973">
    <property type="term" value="P:bacterial-type flagellum-dependent cell motility"/>
    <property type="evidence" value="ECO:0007669"/>
    <property type="project" value="InterPro"/>
</dbReference>
<dbReference type="Proteomes" id="UP001071279">
    <property type="component" value="Unassembled WGS sequence"/>
</dbReference>
<evidence type="ECO:0000313" key="15">
    <source>
        <dbReference type="Proteomes" id="UP001071279"/>
    </source>
</evidence>
<sequence length="151" mass="17934">MSDRLDRLIQLLKIKQEATQQAYIELVKAREQFNQNKARHEQLVGYRQDYLQQLEVLGQQGSYVGPLRNRINFINHLDTALVQLNSYLSQLAKNRMKADLNYKQAKTSEEGISKLIERVKRAELKQLQRIEQKETDEYAQKQWYSSLKHDR</sequence>
<organism evidence="12 15">
    <name type="scientific">Legionella pneumophila</name>
    <dbReference type="NCBI Taxonomy" id="446"/>
    <lineage>
        <taxon>Bacteria</taxon>
        <taxon>Pseudomonadati</taxon>
        <taxon>Pseudomonadota</taxon>
        <taxon>Gammaproteobacteria</taxon>
        <taxon>Legionellales</taxon>
        <taxon>Legionellaceae</taxon>
        <taxon>Legionella</taxon>
    </lineage>
</organism>
<dbReference type="EMBL" id="JAPXIC010000052">
    <property type="protein sequence ID" value="MCZ4719187.1"/>
    <property type="molecule type" value="Genomic_DNA"/>
</dbReference>
<proteinExistence type="inferred from homology"/>
<evidence type="ECO:0000256" key="6">
    <source>
        <dbReference type="ARBA" id="ARBA00022500"/>
    </source>
</evidence>
<dbReference type="EMBL" id="DACWHX010000025">
    <property type="protein sequence ID" value="HAU1881514.1"/>
    <property type="molecule type" value="Genomic_DNA"/>
</dbReference>
<dbReference type="AlphaFoldDB" id="A0A128X742"/>
<evidence type="ECO:0000313" key="12">
    <source>
        <dbReference type="EMBL" id="MCZ4719187.1"/>
    </source>
</evidence>
<keyword evidence="4" id="KW-0813">Transport</keyword>
<evidence type="ECO:0000256" key="10">
    <source>
        <dbReference type="ARBA" id="ARBA00023225"/>
    </source>
</evidence>
<protein>
    <recommendedName>
        <fullName evidence="3">Flagellar FliJ protein</fullName>
    </recommendedName>
</protein>
<reference evidence="12" key="4">
    <citation type="submission" date="2022-12" db="EMBL/GenBank/DDBJ databases">
        <title>Comparative genomics of Legionella pneumophila isolates from the West Bank and Germany support molecular epidemiology of Legionnaires disease.</title>
        <authorList>
            <person name="Zayed A.R."/>
            <person name="Bitar D.M."/>
            <person name="Steinert M."/>
            <person name="Lueck C."/>
            <person name="Brettar I."/>
            <person name="Hoefle M.G."/>
            <person name="Bunk B."/>
        </authorList>
    </citation>
    <scope>NUCLEOTIDE SEQUENCE</scope>
    <source>
        <strain evidence="12">H23</strain>
    </source>
</reference>
<reference evidence="11" key="3">
    <citation type="submission" date="2019-10" db="EMBL/GenBank/DDBJ databases">
        <authorList>
            <consortium name="NCBI Pathogen Detection Project"/>
        </authorList>
    </citation>
    <scope>NUCLEOTIDE SEQUENCE</scope>
    <source>
        <strain evidence="11">AZ00058701</strain>
    </source>
</reference>
<gene>
    <name evidence="12" type="primary">fliJ</name>
    <name evidence="11" type="ORF">JBJ86_14825</name>
    <name evidence="13" type="ORF">NCTC12000_01896</name>
    <name evidence="12" type="ORF">O6C86_08130</name>
</gene>